<keyword evidence="1" id="KW-0472">Membrane</keyword>
<protein>
    <submittedName>
        <fullName evidence="2">Uncharacterized protein</fullName>
    </submittedName>
</protein>
<evidence type="ECO:0000256" key="1">
    <source>
        <dbReference type="SAM" id="Phobius"/>
    </source>
</evidence>
<sequence>MLGASKLQILAGLKLAGTDLRSRELDFYMERYITLGGVSSIMCSLTYVGLIKIAIPEYKQVSSEVPGNELGSAEVACFYVFTACAMCLGMFNLFITGVLVVQAQGLALRGPPGSLAKAVDICRDHWPLCRLLFAVSLCCLMGAAVSIIWMKDSWLECRPLEEAIDEETTNATKCKEISDDADCYDSYGAGEARDVFWDCDPSLHIISACLSTVIFVVVMGSMVKQLISMLKMLRVPPPELVGGDLRVSPYSGRESVRVDIVAEQEMTITLSPEKRAENRRNIKVGSPPSHRGKAKRFVEAASAALNRLA</sequence>
<feature type="transmembrane region" description="Helical" evidence="1">
    <location>
        <begin position="203"/>
        <end position="223"/>
    </location>
</feature>
<keyword evidence="1" id="KW-0812">Transmembrane</keyword>
<dbReference type="EMBL" id="HBHX01046924">
    <property type="protein sequence ID" value="CAE0126233.1"/>
    <property type="molecule type" value="Transcribed_RNA"/>
</dbReference>
<reference evidence="2" key="1">
    <citation type="submission" date="2021-01" db="EMBL/GenBank/DDBJ databases">
        <authorList>
            <person name="Corre E."/>
            <person name="Pelletier E."/>
            <person name="Niang G."/>
            <person name="Scheremetjew M."/>
            <person name="Finn R."/>
            <person name="Kale V."/>
            <person name="Holt S."/>
            <person name="Cochrane G."/>
            <person name="Meng A."/>
            <person name="Brown T."/>
            <person name="Cohen L."/>
        </authorList>
    </citation>
    <scope>NUCLEOTIDE SEQUENCE</scope>
    <source>
        <strain evidence="2">CCMP281</strain>
    </source>
</reference>
<evidence type="ECO:0000313" key="2">
    <source>
        <dbReference type="EMBL" id="CAE0126233.1"/>
    </source>
</evidence>
<proteinExistence type="predicted"/>
<accession>A0A7S3B686</accession>
<feature type="transmembrane region" description="Helical" evidence="1">
    <location>
        <begin position="131"/>
        <end position="150"/>
    </location>
</feature>
<dbReference type="AlphaFoldDB" id="A0A7S3B686"/>
<gene>
    <name evidence="2" type="ORF">HERI1096_LOCUS25981</name>
</gene>
<organism evidence="2">
    <name type="scientific">Haptolina ericina</name>
    <dbReference type="NCBI Taxonomy" id="156174"/>
    <lineage>
        <taxon>Eukaryota</taxon>
        <taxon>Haptista</taxon>
        <taxon>Haptophyta</taxon>
        <taxon>Prymnesiophyceae</taxon>
        <taxon>Prymnesiales</taxon>
        <taxon>Prymnesiaceae</taxon>
        <taxon>Haptolina</taxon>
    </lineage>
</organism>
<keyword evidence="1" id="KW-1133">Transmembrane helix</keyword>
<feature type="transmembrane region" description="Helical" evidence="1">
    <location>
        <begin position="75"/>
        <end position="101"/>
    </location>
</feature>
<name>A0A7S3B686_9EUKA</name>
<feature type="transmembrane region" description="Helical" evidence="1">
    <location>
        <begin position="32"/>
        <end position="55"/>
    </location>
</feature>